<dbReference type="AlphaFoldDB" id="A0A8K0V8A7"/>
<keyword evidence="3" id="KW-1185">Reference proteome</keyword>
<evidence type="ECO:0000256" key="1">
    <source>
        <dbReference type="SAM" id="MobiDB-lite"/>
    </source>
</evidence>
<dbReference type="RefSeq" id="WP_202686757.1">
    <property type="nucleotide sequence ID" value="NZ_JAESVN010000001.1"/>
</dbReference>
<name>A0A8K0V8A7_9RHOB</name>
<proteinExistence type="predicted"/>
<accession>A0A8K0V8A7</accession>
<protein>
    <submittedName>
        <fullName evidence="2">Uncharacterized protein</fullName>
    </submittedName>
</protein>
<dbReference type="Proteomes" id="UP000648908">
    <property type="component" value="Unassembled WGS sequence"/>
</dbReference>
<sequence>MKPQRRWMKSVIATAAQTPTTQPFARQQRPGRSSAAQNDTARPAVIRARHPGVGRKIG</sequence>
<feature type="compositionally biased region" description="Low complexity" evidence="1">
    <location>
        <begin position="13"/>
        <end position="30"/>
    </location>
</feature>
<evidence type="ECO:0000313" key="3">
    <source>
        <dbReference type="Proteomes" id="UP000648908"/>
    </source>
</evidence>
<comment type="caution">
    <text evidence="2">The sequence shown here is derived from an EMBL/GenBank/DDBJ whole genome shotgun (WGS) entry which is preliminary data.</text>
</comment>
<gene>
    <name evidence="2" type="ORF">JL811_02685</name>
</gene>
<feature type="compositionally biased region" description="Basic residues" evidence="1">
    <location>
        <begin position="47"/>
        <end position="58"/>
    </location>
</feature>
<evidence type="ECO:0000313" key="2">
    <source>
        <dbReference type="EMBL" id="MBL4916116.1"/>
    </source>
</evidence>
<reference evidence="2" key="1">
    <citation type="submission" date="2021-01" db="EMBL/GenBank/DDBJ databases">
        <title>Tabrizicola alba sp. nov. a motile alkaliphilic bacterium isolated from a soda lake.</title>
        <authorList>
            <person name="Szuroczki S."/>
            <person name="Abbaszade G."/>
            <person name="Schumann P."/>
            <person name="Toth E."/>
        </authorList>
    </citation>
    <scope>NUCLEOTIDE SEQUENCE</scope>
    <source>
        <strain evidence="2">DMG-N-6</strain>
    </source>
</reference>
<organism evidence="2 3">
    <name type="scientific">Szabonella alba</name>
    <dbReference type="NCBI Taxonomy" id="2804194"/>
    <lineage>
        <taxon>Bacteria</taxon>
        <taxon>Pseudomonadati</taxon>
        <taxon>Pseudomonadota</taxon>
        <taxon>Alphaproteobacteria</taxon>
        <taxon>Rhodobacterales</taxon>
        <taxon>Paracoccaceae</taxon>
        <taxon>Szabonella</taxon>
    </lineage>
</organism>
<dbReference type="EMBL" id="JAESVN010000001">
    <property type="protein sequence ID" value="MBL4916116.1"/>
    <property type="molecule type" value="Genomic_DNA"/>
</dbReference>
<feature type="region of interest" description="Disordered" evidence="1">
    <location>
        <begin position="13"/>
        <end position="58"/>
    </location>
</feature>